<evidence type="ECO:0000256" key="5">
    <source>
        <dbReference type="SAM" id="SignalP"/>
    </source>
</evidence>
<dbReference type="Pfam" id="PF00386">
    <property type="entry name" value="C1q"/>
    <property type="match status" value="1"/>
</dbReference>
<dbReference type="SMART" id="SM00110">
    <property type="entry name" value="C1Q"/>
    <property type="match status" value="1"/>
</dbReference>
<sequence length="468" mass="48578">MMRRTSEQAMSLRFVGLLVLSSLCSVVAGQGNDTDDDGNSLGSPKNFNRMLNGSTPINDPRLQLSDTDMCNMLLWNLTPLPTSQIPFQCICSHCKGTIGPKGDRGDRGLPGMSGSPGSDGLRGFRGPRGFSGLQGIKGQKGDIGEKGETGWSGVMGYKGARGFKGEKGDFGLMGPPGTPGLQGETGSCPDTCDSAPGPPGPQGPPGSAGARGLPGLAGDIGPKGFKGDKGDLGDPGHPGLDGPKGDMGEQGLCECSDGINGKDGGPGPKGDKGAKGDIGIQGVRGSTGTKGDEGQMGLMGPIGPCSPAIQSAFSASTNDSFPIPNWPIPFTHVHINQQLHFNPNMGLYTAPVDGIYVFSYHLAVVGTLKVGLFHNFNFVVTTTEETSHSTASQSVILHLKAGDWVWLQVKNSNTNGLYADSESSSTFSGYLLYPDSCMPLLGRDSTSPLEPNRPFTWGDTNTTTTPSP</sequence>
<dbReference type="InterPro" id="IPR050392">
    <property type="entry name" value="Collagen/C1q_domain"/>
</dbReference>
<evidence type="ECO:0000256" key="2">
    <source>
        <dbReference type="ARBA" id="ARBA00022525"/>
    </source>
</evidence>
<dbReference type="Pfam" id="PF01391">
    <property type="entry name" value="Collagen"/>
    <property type="match status" value="3"/>
</dbReference>
<feature type="compositionally biased region" description="Polar residues" evidence="4">
    <location>
        <begin position="458"/>
        <end position="468"/>
    </location>
</feature>
<evidence type="ECO:0000256" key="3">
    <source>
        <dbReference type="ARBA" id="ARBA00022530"/>
    </source>
</evidence>
<evidence type="ECO:0000256" key="4">
    <source>
        <dbReference type="SAM" id="MobiDB-lite"/>
    </source>
</evidence>
<evidence type="ECO:0000313" key="8">
    <source>
        <dbReference type="Proteomes" id="UP000693946"/>
    </source>
</evidence>
<dbReference type="GO" id="GO:0005581">
    <property type="term" value="C:collagen trimer"/>
    <property type="evidence" value="ECO:0007669"/>
    <property type="project" value="UniProtKB-KW"/>
</dbReference>
<keyword evidence="2" id="KW-0964">Secreted</keyword>
<evidence type="ECO:0000313" key="7">
    <source>
        <dbReference type="EMBL" id="KAG7467709.1"/>
    </source>
</evidence>
<evidence type="ECO:0000259" key="6">
    <source>
        <dbReference type="PROSITE" id="PS50871"/>
    </source>
</evidence>
<dbReference type="PANTHER" id="PTHR15427">
    <property type="entry name" value="EMILIN ELASTIN MICROFIBRIL INTERFACE-LOCATED PROTEIN ELASTIN MICROFIBRIL INTERFACER"/>
    <property type="match status" value="1"/>
</dbReference>
<dbReference type="InterPro" id="IPR008160">
    <property type="entry name" value="Collagen"/>
</dbReference>
<protein>
    <submittedName>
        <fullName evidence="7">Collagen alpha-1(X) chain-like</fullName>
    </submittedName>
</protein>
<keyword evidence="8" id="KW-1185">Reference proteome</keyword>
<gene>
    <name evidence="7" type="ORF">JOB18_005420</name>
</gene>
<feature type="chain" id="PRO_5043551916" evidence="5">
    <location>
        <begin position="30"/>
        <end position="468"/>
    </location>
</feature>
<comment type="caution">
    <text evidence="7">The sequence shown here is derived from an EMBL/GenBank/DDBJ whole genome shotgun (WGS) entry which is preliminary data.</text>
</comment>
<keyword evidence="3" id="KW-0272">Extracellular matrix</keyword>
<feature type="signal peptide" evidence="5">
    <location>
        <begin position="1"/>
        <end position="29"/>
    </location>
</feature>
<reference evidence="7 8" key="1">
    <citation type="journal article" date="2021" name="Sci. Rep.">
        <title>Chromosome anchoring in Senegalese sole (Solea senegalensis) reveals sex-associated markers and genome rearrangements in flatfish.</title>
        <authorList>
            <person name="Guerrero-Cozar I."/>
            <person name="Gomez-Garrido J."/>
            <person name="Berbel C."/>
            <person name="Martinez-Blanch J.F."/>
            <person name="Alioto T."/>
            <person name="Claros M.G."/>
            <person name="Gagnaire P.A."/>
            <person name="Manchado M."/>
        </authorList>
    </citation>
    <scope>NUCLEOTIDE SEQUENCE [LARGE SCALE GENOMIC DNA]</scope>
    <source>
        <strain evidence="7">Sse05_10M</strain>
    </source>
</reference>
<dbReference type="EMBL" id="JAGKHQ010000522">
    <property type="protein sequence ID" value="KAG7467709.1"/>
    <property type="molecule type" value="Genomic_DNA"/>
</dbReference>
<dbReference type="PROSITE" id="PS50871">
    <property type="entry name" value="C1Q"/>
    <property type="match status" value="1"/>
</dbReference>
<keyword evidence="5" id="KW-0732">Signal</keyword>
<feature type="domain" description="C1q" evidence="6">
    <location>
        <begin position="306"/>
        <end position="438"/>
    </location>
</feature>
<keyword evidence="7" id="KW-0176">Collagen</keyword>
<dbReference type="Proteomes" id="UP000693946">
    <property type="component" value="Unassembled WGS sequence"/>
</dbReference>
<feature type="compositionally biased region" description="Basic and acidic residues" evidence="4">
    <location>
        <begin position="225"/>
        <end position="234"/>
    </location>
</feature>
<comment type="subcellular location">
    <subcellularLocation>
        <location evidence="1">Secreted</location>
        <location evidence="1">Extracellular space</location>
        <location evidence="1">Extracellular matrix</location>
    </subcellularLocation>
</comment>
<dbReference type="AlphaFoldDB" id="A0AAV6PIG8"/>
<feature type="region of interest" description="Disordered" evidence="4">
    <location>
        <begin position="102"/>
        <end position="122"/>
    </location>
</feature>
<name>A0AAV6PIG8_SOLSE</name>
<feature type="region of interest" description="Disordered" evidence="4">
    <location>
        <begin position="170"/>
        <end position="289"/>
    </location>
</feature>
<dbReference type="InterPro" id="IPR001073">
    <property type="entry name" value="C1q_dom"/>
</dbReference>
<organism evidence="7 8">
    <name type="scientific">Solea senegalensis</name>
    <name type="common">Senegalese sole</name>
    <dbReference type="NCBI Taxonomy" id="28829"/>
    <lineage>
        <taxon>Eukaryota</taxon>
        <taxon>Metazoa</taxon>
        <taxon>Chordata</taxon>
        <taxon>Craniata</taxon>
        <taxon>Vertebrata</taxon>
        <taxon>Euteleostomi</taxon>
        <taxon>Actinopterygii</taxon>
        <taxon>Neopterygii</taxon>
        <taxon>Teleostei</taxon>
        <taxon>Neoteleostei</taxon>
        <taxon>Acanthomorphata</taxon>
        <taxon>Carangaria</taxon>
        <taxon>Pleuronectiformes</taxon>
        <taxon>Pleuronectoidei</taxon>
        <taxon>Soleidae</taxon>
        <taxon>Solea</taxon>
    </lineage>
</organism>
<proteinExistence type="predicted"/>
<dbReference type="PANTHER" id="PTHR15427:SF54">
    <property type="entry name" value="C1Q DOMAIN-CONTAINING PROTEIN"/>
    <property type="match status" value="1"/>
</dbReference>
<evidence type="ECO:0000256" key="1">
    <source>
        <dbReference type="ARBA" id="ARBA00004498"/>
    </source>
</evidence>
<feature type="region of interest" description="Disordered" evidence="4">
    <location>
        <begin position="443"/>
        <end position="468"/>
    </location>
</feature>
<accession>A0AAV6PIG8</accession>